<evidence type="ECO:0000313" key="3">
    <source>
        <dbReference type="WBParaSite" id="SCUD_0001442501-mRNA-1"/>
    </source>
</evidence>
<dbReference type="Proteomes" id="UP000279833">
    <property type="component" value="Unassembled WGS sequence"/>
</dbReference>
<reference evidence="1 2" key="2">
    <citation type="submission" date="2018-11" db="EMBL/GenBank/DDBJ databases">
        <authorList>
            <consortium name="Pathogen Informatics"/>
        </authorList>
    </citation>
    <scope>NUCLEOTIDE SEQUENCE [LARGE SCALE GENOMIC DNA]</scope>
    <source>
        <strain evidence="1">Dakar</strain>
        <strain evidence="2">Dakar, Senegal</strain>
    </source>
</reference>
<keyword evidence="2" id="KW-1185">Reference proteome</keyword>
<accession>A0A183KHC2</accession>
<dbReference type="EMBL" id="UZAK01036701">
    <property type="protein sequence ID" value="VDP56375.1"/>
    <property type="molecule type" value="Genomic_DNA"/>
</dbReference>
<dbReference type="WBParaSite" id="SCUD_0001442501-mRNA-1">
    <property type="protein sequence ID" value="SCUD_0001442501-mRNA-1"/>
    <property type="gene ID" value="SCUD_0001442501"/>
</dbReference>
<name>A0A183KHC2_9TREM</name>
<dbReference type="AlphaFoldDB" id="A0A183KHC2"/>
<proteinExistence type="predicted"/>
<protein>
    <submittedName>
        <fullName evidence="1 3">Uncharacterized protein</fullName>
    </submittedName>
</protein>
<evidence type="ECO:0000313" key="2">
    <source>
        <dbReference type="Proteomes" id="UP000279833"/>
    </source>
</evidence>
<organism evidence="3">
    <name type="scientific">Schistosoma curassoni</name>
    <dbReference type="NCBI Taxonomy" id="6186"/>
    <lineage>
        <taxon>Eukaryota</taxon>
        <taxon>Metazoa</taxon>
        <taxon>Spiralia</taxon>
        <taxon>Lophotrochozoa</taxon>
        <taxon>Platyhelminthes</taxon>
        <taxon>Trematoda</taxon>
        <taxon>Digenea</taxon>
        <taxon>Strigeidida</taxon>
        <taxon>Schistosomatoidea</taxon>
        <taxon>Schistosomatidae</taxon>
        <taxon>Schistosoma</taxon>
    </lineage>
</organism>
<evidence type="ECO:0000313" key="1">
    <source>
        <dbReference type="EMBL" id="VDP56375.1"/>
    </source>
</evidence>
<sequence length="44" mass="5062">MIGWIIRSLRGYLIGPLSLNFRSFGDDDSTRKLEYGQTGFINRP</sequence>
<reference evidence="3" key="1">
    <citation type="submission" date="2016-06" db="UniProtKB">
        <authorList>
            <consortium name="WormBaseParasite"/>
        </authorList>
    </citation>
    <scope>IDENTIFICATION</scope>
</reference>
<gene>
    <name evidence="1" type="ORF">SCUD_LOCUS14422</name>
</gene>